<feature type="domain" description="Major facilitator superfamily (MFS) profile" evidence="8">
    <location>
        <begin position="12"/>
        <end position="517"/>
    </location>
</feature>
<gene>
    <name evidence="9" type="ORF">B7C51_10980</name>
</gene>
<feature type="transmembrane region" description="Helical" evidence="7">
    <location>
        <begin position="489"/>
        <end position="512"/>
    </location>
</feature>
<feature type="transmembrane region" description="Helical" evidence="7">
    <location>
        <begin position="46"/>
        <end position="65"/>
    </location>
</feature>
<dbReference type="PROSITE" id="PS00216">
    <property type="entry name" value="SUGAR_TRANSPORT_1"/>
    <property type="match status" value="1"/>
</dbReference>
<dbReference type="GO" id="GO:0005886">
    <property type="term" value="C:plasma membrane"/>
    <property type="evidence" value="ECO:0007669"/>
    <property type="project" value="UniProtKB-SubCell"/>
</dbReference>
<feature type="transmembrane region" description="Helical" evidence="7">
    <location>
        <begin position="198"/>
        <end position="218"/>
    </location>
</feature>
<keyword evidence="2" id="KW-0813">Transport</keyword>
<dbReference type="GO" id="GO:0022857">
    <property type="term" value="F:transmembrane transporter activity"/>
    <property type="evidence" value="ECO:0007669"/>
    <property type="project" value="InterPro"/>
</dbReference>
<evidence type="ECO:0000256" key="4">
    <source>
        <dbReference type="ARBA" id="ARBA00022692"/>
    </source>
</evidence>
<feature type="transmembrane region" description="Helical" evidence="7">
    <location>
        <begin position="331"/>
        <end position="348"/>
    </location>
</feature>
<dbReference type="SUPFAM" id="SSF103473">
    <property type="entry name" value="MFS general substrate transporter"/>
    <property type="match status" value="1"/>
</dbReference>
<feature type="transmembrane region" description="Helical" evidence="7">
    <location>
        <begin position="224"/>
        <end position="246"/>
    </location>
</feature>
<evidence type="ECO:0000313" key="9">
    <source>
        <dbReference type="EMBL" id="ARF70467.1"/>
    </source>
</evidence>
<dbReference type="InterPro" id="IPR020846">
    <property type="entry name" value="MFS_dom"/>
</dbReference>
<dbReference type="AlphaFoldDB" id="A0A1V0UZ52"/>
<evidence type="ECO:0000256" key="6">
    <source>
        <dbReference type="ARBA" id="ARBA00023136"/>
    </source>
</evidence>
<feature type="transmembrane region" description="Helical" evidence="7">
    <location>
        <begin position="300"/>
        <end position="319"/>
    </location>
</feature>
<feature type="transmembrane region" description="Helical" evidence="7">
    <location>
        <begin position="138"/>
        <end position="157"/>
    </location>
</feature>
<evidence type="ECO:0000259" key="8">
    <source>
        <dbReference type="PROSITE" id="PS50850"/>
    </source>
</evidence>
<accession>A0A1V0UZ52</accession>
<evidence type="ECO:0000256" key="7">
    <source>
        <dbReference type="SAM" id="Phobius"/>
    </source>
</evidence>
<feature type="transmembrane region" description="Helical" evidence="7">
    <location>
        <begin position="106"/>
        <end position="126"/>
    </location>
</feature>
<proteinExistence type="predicted"/>
<dbReference type="Proteomes" id="UP000192727">
    <property type="component" value="Chromosome"/>
</dbReference>
<protein>
    <submittedName>
        <fullName evidence="9">MFS transporter</fullName>
    </submittedName>
</protein>
<evidence type="ECO:0000256" key="3">
    <source>
        <dbReference type="ARBA" id="ARBA00022475"/>
    </source>
</evidence>
<dbReference type="InterPro" id="IPR004638">
    <property type="entry name" value="EmrB-like"/>
</dbReference>
<feature type="transmembrane region" description="Helical" evidence="7">
    <location>
        <begin position="267"/>
        <end position="288"/>
    </location>
</feature>
<dbReference type="PANTHER" id="PTHR23501">
    <property type="entry name" value="MAJOR FACILITATOR SUPERFAMILY"/>
    <property type="match status" value="1"/>
</dbReference>
<name>A0A1V0UZ52_9BACL</name>
<dbReference type="InterPro" id="IPR005829">
    <property type="entry name" value="Sugar_transporter_CS"/>
</dbReference>
<sequence length="532" mass="57253">MEHLDKKRKVTIMIAIMAALLFASINQTIVSTALPKIIATLGGMEYYSWVFTIYMLTSSITTILVGRLSDLYGRKPFILIGIGVFVTGAFLSGTSSTIFHLITYRAIQGIGAGMIMSTSFTAVGDLFSPRERGRWQGLLSAVFGLSSVFGPTLGGYIVDHADWHWVFWVFLPFGIIAFLMILFLFPSVPHRKGESVDYYGSLFLTLFMVPLLLAFSWAGTTYAWGSAQIISLFAGAAVSLLIFILIERKARGPVLPVHLFKNSVFTLSNLAAFTMGAGMFGAIMYMPTFIQGVMGTSATYSGYITMPMTLSLVAGSTLSGQLISKTGKYKIQAILGLAVMACGMFAMSTMGTHTTTLTAILYMILVGFGLGIGMPVFTLTVQNVVQPSELGVATAASQLFRNIGGTIGVSVMGTVMAHKTSEKLVETMAGIKDKLSQLDPVTAKKLEVFENTQALLDADKIKHISKSLPADVHIVFDQLIAAVREAMSYALSGVFFTGAAIVTIAVVLTIFLKELPLRGSAPSSKKKHGEDA</sequence>
<organism evidence="9 10">
    <name type="scientific">Paenibacillus larvae subsp. pulvifaciens</name>
    <dbReference type="NCBI Taxonomy" id="1477"/>
    <lineage>
        <taxon>Bacteria</taxon>
        <taxon>Bacillati</taxon>
        <taxon>Bacillota</taxon>
        <taxon>Bacilli</taxon>
        <taxon>Bacillales</taxon>
        <taxon>Paenibacillaceae</taxon>
        <taxon>Paenibacillus</taxon>
    </lineage>
</organism>
<dbReference type="RefSeq" id="WP_083041559.1">
    <property type="nucleotide sequence ID" value="NZ_CP020557.1"/>
</dbReference>
<dbReference type="CDD" id="cd17502">
    <property type="entry name" value="MFS_Azr1_MDR_like"/>
    <property type="match status" value="1"/>
</dbReference>
<dbReference type="InterPro" id="IPR011701">
    <property type="entry name" value="MFS"/>
</dbReference>
<dbReference type="PRINTS" id="PR01036">
    <property type="entry name" value="TCRTETB"/>
</dbReference>
<dbReference type="Gene3D" id="1.20.1720.10">
    <property type="entry name" value="Multidrug resistance protein D"/>
    <property type="match status" value="1"/>
</dbReference>
<dbReference type="NCBIfam" id="TIGR00711">
    <property type="entry name" value="efflux_EmrB"/>
    <property type="match status" value="1"/>
</dbReference>
<evidence type="ECO:0000256" key="5">
    <source>
        <dbReference type="ARBA" id="ARBA00022989"/>
    </source>
</evidence>
<feature type="transmembrane region" description="Helical" evidence="7">
    <location>
        <begin position="163"/>
        <end position="186"/>
    </location>
</feature>
<reference evidence="9 10" key="1">
    <citation type="submission" date="2017-03" db="EMBL/GenBank/DDBJ databases">
        <title>Paenibacillus larvae genome sequencing.</title>
        <authorList>
            <person name="Dingman D.W."/>
        </authorList>
    </citation>
    <scope>NUCLEOTIDE SEQUENCE [LARGE SCALE GENOMIC DNA]</scope>
    <source>
        <strain evidence="9 10">SAG 10367</strain>
    </source>
</reference>
<feature type="transmembrane region" description="Helical" evidence="7">
    <location>
        <begin position="77"/>
        <end position="100"/>
    </location>
</feature>
<keyword evidence="4 7" id="KW-0812">Transmembrane</keyword>
<dbReference type="Gene3D" id="1.20.1250.20">
    <property type="entry name" value="MFS general substrate transporter like domains"/>
    <property type="match status" value="1"/>
</dbReference>
<feature type="transmembrane region" description="Helical" evidence="7">
    <location>
        <begin position="12"/>
        <end position="34"/>
    </location>
</feature>
<dbReference type="InterPro" id="IPR036259">
    <property type="entry name" value="MFS_trans_sf"/>
</dbReference>
<evidence type="ECO:0000256" key="1">
    <source>
        <dbReference type="ARBA" id="ARBA00004651"/>
    </source>
</evidence>
<evidence type="ECO:0000313" key="10">
    <source>
        <dbReference type="Proteomes" id="UP000192727"/>
    </source>
</evidence>
<comment type="subcellular location">
    <subcellularLocation>
        <location evidence="1">Cell membrane</location>
        <topology evidence="1">Multi-pass membrane protein</topology>
    </subcellularLocation>
</comment>
<dbReference type="PROSITE" id="PS50850">
    <property type="entry name" value="MFS"/>
    <property type="match status" value="1"/>
</dbReference>
<evidence type="ECO:0000256" key="2">
    <source>
        <dbReference type="ARBA" id="ARBA00022448"/>
    </source>
</evidence>
<keyword evidence="3" id="KW-1003">Cell membrane</keyword>
<dbReference type="PANTHER" id="PTHR23501:SF197">
    <property type="entry name" value="COMD"/>
    <property type="match status" value="1"/>
</dbReference>
<dbReference type="EMBL" id="CP020557">
    <property type="protein sequence ID" value="ARF70467.1"/>
    <property type="molecule type" value="Genomic_DNA"/>
</dbReference>
<feature type="transmembrane region" description="Helical" evidence="7">
    <location>
        <begin position="360"/>
        <end position="381"/>
    </location>
</feature>
<dbReference type="FunFam" id="1.20.1720.10:FF:000004">
    <property type="entry name" value="EmrB/QacA family drug resistance transporter"/>
    <property type="match status" value="1"/>
</dbReference>
<dbReference type="Pfam" id="PF07690">
    <property type="entry name" value="MFS_1"/>
    <property type="match status" value="1"/>
</dbReference>
<keyword evidence="5 7" id="KW-1133">Transmembrane helix</keyword>
<keyword evidence="6 7" id="KW-0472">Membrane</keyword>